<dbReference type="GO" id="GO:0004630">
    <property type="term" value="F:phospholipase D activity"/>
    <property type="evidence" value="ECO:0007669"/>
    <property type="project" value="UniProtKB-EC"/>
</dbReference>
<protein>
    <recommendedName>
        <fullName evidence="3">phospholipase D</fullName>
        <ecNumber evidence="3">3.1.4.4</ecNumber>
    </recommendedName>
</protein>
<dbReference type="EMBL" id="AP025739">
    <property type="protein sequence ID" value="BDI28777.1"/>
    <property type="molecule type" value="Genomic_DNA"/>
</dbReference>
<keyword evidence="4" id="KW-0378">Hydrolase</keyword>
<dbReference type="AlphaFoldDB" id="A0A402CTW1"/>
<dbReference type="KEGG" id="ccot:CCAX7_008280"/>
<organism evidence="7 8">
    <name type="scientific">Capsulimonas corticalis</name>
    <dbReference type="NCBI Taxonomy" id="2219043"/>
    <lineage>
        <taxon>Bacteria</taxon>
        <taxon>Bacillati</taxon>
        <taxon>Armatimonadota</taxon>
        <taxon>Armatimonadia</taxon>
        <taxon>Capsulimonadales</taxon>
        <taxon>Capsulimonadaceae</taxon>
        <taxon>Capsulimonas</taxon>
    </lineage>
</organism>
<keyword evidence="5" id="KW-0442">Lipid degradation</keyword>
<evidence type="ECO:0000256" key="2">
    <source>
        <dbReference type="ARBA" id="ARBA00008664"/>
    </source>
</evidence>
<evidence type="ECO:0000313" key="8">
    <source>
        <dbReference type="Proteomes" id="UP000287394"/>
    </source>
</evidence>
<dbReference type="Gene3D" id="3.30.870.10">
    <property type="entry name" value="Endonuclease Chain A"/>
    <property type="match status" value="2"/>
</dbReference>
<accession>A0A402CTW1</accession>
<dbReference type="EC" id="3.1.4.4" evidence="3"/>
<dbReference type="PANTHER" id="PTHR43856">
    <property type="entry name" value="CARDIOLIPIN HYDROLASE"/>
    <property type="match status" value="1"/>
</dbReference>
<dbReference type="GO" id="GO:0016042">
    <property type="term" value="P:lipid catabolic process"/>
    <property type="evidence" value="ECO:0007669"/>
    <property type="project" value="UniProtKB-KW"/>
</dbReference>
<keyword evidence="6" id="KW-0443">Lipid metabolism</keyword>
<dbReference type="PROSITE" id="PS50035">
    <property type="entry name" value="PLD"/>
    <property type="match status" value="1"/>
</dbReference>
<name>A0A402CTW1_9BACT</name>
<dbReference type="Pfam" id="PF13091">
    <property type="entry name" value="PLDc_2"/>
    <property type="match status" value="1"/>
</dbReference>
<evidence type="ECO:0000256" key="4">
    <source>
        <dbReference type="ARBA" id="ARBA00022801"/>
    </source>
</evidence>
<evidence type="ECO:0000256" key="5">
    <source>
        <dbReference type="ARBA" id="ARBA00022963"/>
    </source>
</evidence>
<gene>
    <name evidence="7" type="ORF">CCAX7_008280</name>
</gene>
<dbReference type="InterPro" id="IPR001736">
    <property type="entry name" value="PLipase_D/transphosphatidylase"/>
</dbReference>
<dbReference type="SUPFAM" id="SSF56024">
    <property type="entry name" value="Phospholipase D/nuclease"/>
    <property type="match status" value="2"/>
</dbReference>
<evidence type="ECO:0000256" key="6">
    <source>
        <dbReference type="ARBA" id="ARBA00023098"/>
    </source>
</evidence>
<proteinExistence type="inferred from homology"/>
<dbReference type="InterPro" id="IPR025202">
    <property type="entry name" value="PLD-like_dom"/>
</dbReference>
<sequence>MPKAIALANNSVAQIVWRYENKIPQCLGFSVQRKQGDGIWVTLPAWVGFEGDSNPAWTQHSTDEWPVQKFEWRDLTAARGFSYTYRVVPMVGEPGALTPAEDQAVETNLVTLTPLRGSFRTYFNLGILSTQSLAHALPAGPSGAPNFAVLKDRIDQPGSPLRISLAGQIIEGLELLLKRAADEGGSCFAALYELNDTELLAMLLDEPNLHLILSDTAPNDATNRGARQDLHAKEGIDIIDRFVPSGHIGHNKFVIYIDKDGKPQAVLLGSTNWTDTGLCAQSNNALVVENSDLAAAYFDYWNRLKADTLDNNARQSPEFRNSNAQPGVRDLPIDGGFATLWFSPNTPRARASRPGDDEATPPDLDEVFHLMSLAKHAILFLEFQPGTPSVVGFAATCLNNNPQLFVRGAVTDPKAVGDFTTTLTHRGGDDVRVAAASAINDQFAFWQQELLKSGPEAHAIIHSKIVVIDPMSPECVVVTGSHNHGFRASYNNDENLLIVRGHQELARAYAVNILDVYDHYRFRFIIDKFGTNAFSGLKRIDKWQDRYFNPDDPSVKDDELWFPKP</sequence>
<evidence type="ECO:0000256" key="1">
    <source>
        <dbReference type="ARBA" id="ARBA00000798"/>
    </source>
</evidence>
<dbReference type="InterPro" id="IPR051406">
    <property type="entry name" value="PLD_domain"/>
</dbReference>
<dbReference type="GO" id="GO:0006793">
    <property type="term" value="P:phosphorus metabolic process"/>
    <property type="evidence" value="ECO:0007669"/>
    <property type="project" value="UniProtKB-ARBA"/>
</dbReference>
<evidence type="ECO:0000256" key="3">
    <source>
        <dbReference type="ARBA" id="ARBA00012027"/>
    </source>
</evidence>
<keyword evidence="8" id="KW-1185">Reference proteome</keyword>
<dbReference type="PANTHER" id="PTHR43856:SF1">
    <property type="entry name" value="MITOCHONDRIAL CARDIOLIPIN HYDROLASE"/>
    <property type="match status" value="1"/>
</dbReference>
<comment type="catalytic activity">
    <reaction evidence="1">
        <text>a 1,2-diacyl-sn-glycero-3-phosphocholine + H2O = a 1,2-diacyl-sn-glycero-3-phosphate + choline + H(+)</text>
        <dbReference type="Rhea" id="RHEA:14445"/>
        <dbReference type="ChEBI" id="CHEBI:15354"/>
        <dbReference type="ChEBI" id="CHEBI:15377"/>
        <dbReference type="ChEBI" id="CHEBI:15378"/>
        <dbReference type="ChEBI" id="CHEBI:57643"/>
        <dbReference type="ChEBI" id="CHEBI:58608"/>
        <dbReference type="EC" id="3.1.4.4"/>
    </reaction>
</comment>
<comment type="similarity">
    <text evidence="2">Belongs to the phospholipase D family.</text>
</comment>
<evidence type="ECO:0000313" key="7">
    <source>
        <dbReference type="EMBL" id="BDI28777.1"/>
    </source>
</evidence>
<dbReference type="GO" id="GO:0016891">
    <property type="term" value="F:RNA endonuclease activity producing 5'-phosphomonoesters, hydrolytic mechanism"/>
    <property type="evidence" value="ECO:0007669"/>
    <property type="project" value="TreeGrafter"/>
</dbReference>
<reference evidence="7 8" key="1">
    <citation type="journal article" date="2019" name="Int. J. Syst. Evol. Microbiol.">
        <title>Capsulimonas corticalis gen. nov., sp. nov., an aerobic capsulated bacterium, of a novel bacterial order, Capsulimonadales ord. nov., of the class Armatimonadia of the phylum Armatimonadetes.</title>
        <authorList>
            <person name="Li J."/>
            <person name="Kudo C."/>
            <person name="Tonouchi A."/>
        </authorList>
    </citation>
    <scope>NUCLEOTIDE SEQUENCE [LARGE SCALE GENOMIC DNA]</scope>
    <source>
        <strain evidence="7 8">AX-7</strain>
    </source>
</reference>
<dbReference type="Proteomes" id="UP000287394">
    <property type="component" value="Chromosome"/>
</dbReference>
<dbReference type="RefSeq" id="WP_165864099.1">
    <property type="nucleotide sequence ID" value="NZ_AP025739.1"/>
</dbReference>